<evidence type="ECO:0000256" key="1">
    <source>
        <dbReference type="ARBA" id="ARBA00004123"/>
    </source>
</evidence>
<dbReference type="GO" id="GO:0000123">
    <property type="term" value="C:histone acetyltransferase complex"/>
    <property type="evidence" value="ECO:0007669"/>
    <property type="project" value="TreeGrafter"/>
</dbReference>
<dbReference type="GO" id="GO:0005634">
    <property type="term" value="C:nucleus"/>
    <property type="evidence" value="ECO:0007669"/>
    <property type="project" value="UniProtKB-SubCell"/>
</dbReference>
<comment type="subcellular location">
    <subcellularLocation>
        <location evidence="1">Nucleus</location>
    </subcellularLocation>
</comment>
<evidence type="ECO:0000256" key="2">
    <source>
        <dbReference type="ARBA" id="ARBA00022853"/>
    </source>
</evidence>
<evidence type="ECO:0000256" key="4">
    <source>
        <dbReference type="ARBA" id="ARBA00023163"/>
    </source>
</evidence>
<proteinExistence type="predicted"/>
<accession>A0A7S1VJR8</accession>
<evidence type="ECO:0000259" key="8">
    <source>
        <dbReference type="Pfam" id="PF11717"/>
    </source>
</evidence>
<organism evidence="9">
    <name type="scientific">Grammatophora oceanica</name>
    <dbReference type="NCBI Taxonomy" id="210454"/>
    <lineage>
        <taxon>Eukaryota</taxon>
        <taxon>Sar</taxon>
        <taxon>Stramenopiles</taxon>
        <taxon>Ochrophyta</taxon>
        <taxon>Bacillariophyta</taxon>
        <taxon>Fragilariophyceae</taxon>
        <taxon>Fragilariophycidae</taxon>
        <taxon>Rhabdonematales</taxon>
        <taxon>Grammatophoraceae</taxon>
        <taxon>Grammatophora</taxon>
    </lineage>
</organism>
<dbReference type="EMBL" id="HBGK01042735">
    <property type="protein sequence ID" value="CAD9302336.1"/>
    <property type="molecule type" value="Transcribed_RNA"/>
</dbReference>
<protein>
    <recommendedName>
        <fullName evidence="10">MRG domain-containing protein</fullName>
    </recommendedName>
</protein>
<feature type="domain" description="MRG" evidence="7">
    <location>
        <begin position="187"/>
        <end position="340"/>
    </location>
</feature>
<feature type="region of interest" description="Disordered" evidence="6">
    <location>
        <begin position="1"/>
        <end position="39"/>
    </location>
</feature>
<dbReference type="InterPro" id="IPR026541">
    <property type="entry name" value="MRG_dom"/>
</dbReference>
<dbReference type="InterPro" id="IPR038217">
    <property type="entry name" value="MRG_C_sf"/>
</dbReference>
<feature type="compositionally biased region" description="Acidic residues" evidence="6">
    <location>
        <begin position="20"/>
        <end position="29"/>
    </location>
</feature>
<keyword evidence="2" id="KW-0156">Chromatin regulator</keyword>
<dbReference type="InterPro" id="IPR025995">
    <property type="entry name" value="Tudor-knot"/>
</dbReference>
<gene>
    <name evidence="9" type="ORF">GOCE00092_LOCUS22421</name>
</gene>
<feature type="region of interest" description="Disordered" evidence="6">
    <location>
        <begin position="85"/>
        <end position="145"/>
    </location>
</feature>
<dbReference type="Pfam" id="PF11717">
    <property type="entry name" value="Tudor-knot"/>
    <property type="match status" value="1"/>
</dbReference>
<feature type="domain" description="Tudor-knot" evidence="8">
    <location>
        <begin position="37"/>
        <end position="87"/>
    </location>
</feature>
<feature type="compositionally biased region" description="Basic and acidic residues" evidence="6">
    <location>
        <begin position="85"/>
        <end position="130"/>
    </location>
</feature>
<dbReference type="Pfam" id="PF05712">
    <property type="entry name" value="MRG"/>
    <property type="match status" value="1"/>
</dbReference>
<sequence length="372" mass="42310">MSGGDDDDDSSMMSSSLLTAEDDADEAEENTPKFHPDEKVFVPESDGLLYEAVIKKTALSNGSWKYLVHYLGWNSRWDNWIKQEDVDGDGKDHSPKIFKDTPETRRAMAQQKEEQQKEAKRKREAEEKANPNKKHHGGDSSSSSSAVSNWAMDCCELPFTLQTILVEDRERVMRLGLEAPHTQYDCDVRRWTPTRDVHHLPATVTIHHVLQHYIKISSSSSAANASDSSSSSSSAKAFVKELSDIFEEALPVCLLYHTERAQFQAVKADPALQTKKLVEIYGNDFLLRLCTRLPVLLMEEAAAATASRQQQRKKEFSMHMTQLIQLLQKNRSACFKTKYRPPREEELNQWEIALRTGAAKQQKRQQQLTAQK</sequence>
<dbReference type="PROSITE" id="PS51640">
    <property type="entry name" value="MRG"/>
    <property type="match status" value="1"/>
</dbReference>
<evidence type="ECO:0000256" key="6">
    <source>
        <dbReference type="SAM" id="MobiDB-lite"/>
    </source>
</evidence>
<feature type="compositionally biased region" description="Basic and acidic residues" evidence="6">
    <location>
        <begin position="30"/>
        <end position="39"/>
    </location>
</feature>
<reference evidence="9" key="1">
    <citation type="submission" date="2021-01" db="EMBL/GenBank/DDBJ databases">
        <authorList>
            <person name="Corre E."/>
            <person name="Pelletier E."/>
            <person name="Niang G."/>
            <person name="Scheremetjew M."/>
            <person name="Finn R."/>
            <person name="Kale V."/>
            <person name="Holt S."/>
            <person name="Cochrane G."/>
            <person name="Meng A."/>
            <person name="Brown T."/>
            <person name="Cohen L."/>
        </authorList>
    </citation>
    <scope>NUCLEOTIDE SEQUENCE</scope>
    <source>
        <strain evidence="9">CCMP 410</strain>
    </source>
</reference>
<keyword evidence="5" id="KW-0539">Nucleus</keyword>
<evidence type="ECO:0008006" key="10">
    <source>
        <dbReference type="Google" id="ProtNLM"/>
    </source>
</evidence>
<dbReference type="PANTHER" id="PTHR10880:SF15">
    <property type="entry name" value="MSL COMPLEX SUBUNIT 3"/>
    <property type="match status" value="1"/>
</dbReference>
<dbReference type="InterPro" id="IPR008676">
    <property type="entry name" value="MRG"/>
</dbReference>
<dbReference type="AlphaFoldDB" id="A0A7S1VJR8"/>
<dbReference type="Gene3D" id="1.10.274.30">
    <property type="entry name" value="MRG domain"/>
    <property type="match status" value="1"/>
</dbReference>
<feature type="compositionally biased region" description="Acidic residues" evidence="6">
    <location>
        <begin position="1"/>
        <end position="10"/>
    </location>
</feature>
<dbReference type="Gene3D" id="2.30.30.140">
    <property type="match status" value="1"/>
</dbReference>
<dbReference type="InterPro" id="IPR016197">
    <property type="entry name" value="Chromo-like_dom_sf"/>
</dbReference>
<dbReference type="SUPFAM" id="SSF54160">
    <property type="entry name" value="Chromo domain-like"/>
    <property type="match status" value="1"/>
</dbReference>
<evidence type="ECO:0000256" key="3">
    <source>
        <dbReference type="ARBA" id="ARBA00023015"/>
    </source>
</evidence>
<dbReference type="GO" id="GO:0006355">
    <property type="term" value="P:regulation of DNA-templated transcription"/>
    <property type="evidence" value="ECO:0007669"/>
    <property type="project" value="InterPro"/>
</dbReference>
<evidence type="ECO:0000313" key="9">
    <source>
        <dbReference type="EMBL" id="CAD9302336.1"/>
    </source>
</evidence>
<evidence type="ECO:0000256" key="5">
    <source>
        <dbReference type="ARBA" id="ARBA00023242"/>
    </source>
</evidence>
<name>A0A7S1VJR8_9STRA</name>
<evidence type="ECO:0000259" key="7">
    <source>
        <dbReference type="Pfam" id="PF05712"/>
    </source>
</evidence>
<keyword evidence="3" id="KW-0805">Transcription regulation</keyword>
<dbReference type="GO" id="GO:0006325">
    <property type="term" value="P:chromatin organization"/>
    <property type="evidence" value="ECO:0007669"/>
    <property type="project" value="UniProtKB-KW"/>
</dbReference>
<dbReference type="PANTHER" id="PTHR10880">
    <property type="entry name" value="MORTALITY FACTOR 4-LIKE PROTEIN"/>
    <property type="match status" value="1"/>
</dbReference>
<keyword evidence="4" id="KW-0804">Transcription</keyword>